<protein>
    <submittedName>
        <fullName evidence="1">Uncharacterized protein</fullName>
    </submittedName>
</protein>
<reference evidence="1" key="1">
    <citation type="submission" date="2023-07" db="EMBL/GenBank/DDBJ databases">
        <title>Sorghum-associated microbial communities from plants grown in Nebraska, USA.</title>
        <authorList>
            <person name="Schachtman D."/>
        </authorList>
    </citation>
    <scope>NUCLEOTIDE SEQUENCE</scope>
    <source>
        <strain evidence="1">BE56</strain>
    </source>
</reference>
<proteinExistence type="predicted"/>
<name>A0ACC6K253_9PSED</name>
<dbReference type="Proteomes" id="UP001259587">
    <property type="component" value="Unassembled WGS sequence"/>
</dbReference>
<comment type="caution">
    <text evidence="1">The sequence shown here is derived from an EMBL/GenBank/DDBJ whole genome shotgun (WGS) entry which is preliminary data.</text>
</comment>
<organism evidence="1 2">
    <name type="scientific">Pseudomonas hunanensis</name>
    <dbReference type="NCBI Taxonomy" id="1247546"/>
    <lineage>
        <taxon>Bacteria</taxon>
        <taxon>Pseudomonadati</taxon>
        <taxon>Pseudomonadota</taxon>
        <taxon>Gammaproteobacteria</taxon>
        <taxon>Pseudomonadales</taxon>
        <taxon>Pseudomonadaceae</taxon>
        <taxon>Pseudomonas</taxon>
    </lineage>
</organism>
<evidence type="ECO:0000313" key="2">
    <source>
        <dbReference type="Proteomes" id="UP001259587"/>
    </source>
</evidence>
<keyword evidence="2" id="KW-1185">Reference proteome</keyword>
<dbReference type="EMBL" id="JAVDTH010000009">
    <property type="protein sequence ID" value="MDR6712497.1"/>
    <property type="molecule type" value="Genomic_DNA"/>
</dbReference>
<evidence type="ECO:0000313" key="1">
    <source>
        <dbReference type="EMBL" id="MDR6712497.1"/>
    </source>
</evidence>
<gene>
    <name evidence="1" type="ORF">J2W83_002098</name>
</gene>
<sequence length="34" mass="3746">MAIVPLTIIGGLAFDLSGYKATFEPDQINKRRPL</sequence>
<accession>A0ACC6K253</accession>